<dbReference type="InterPro" id="IPR050903">
    <property type="entry name" value="Bact_Chemotaxis_MeTrfase"/>
</dbReference>
<dbReference type="PANTHER" id="PTHR24422">
    <property type="entry name" value="CHEMOTAXIS PROTEIN METHYLTRANSFERASE"/>
    <property type="match status" value="1"/>
</dbReference>
<keyword evidence="5" id="KW-0949">S-adenosyl-L-methionine</keyword>
<dbReference type="Gene3D" id="3.40.50.150">
    <property type="entry name" value="Vaccinia Virus protein VP39"/>
    <property type="match status" value="1"/>
</dbReference>
<dbReference type="CDD" id="cd02440">
    <property type="entry name" value="AdoMet_MTases"/>
    <property type="match status" value="1"/>
</dbReference>
<feature type="domain" description="CheR-type methyltransferase" evidence="6">
    <location>
        <begin position="1"/>
        <end position="272"/>
    </location>
</feature>
<comment type="catalytic activity">
    <reaction evidence="1">
        <text>L-glutamyl-[protein] + S-adenosyl-L-methionine = [protein]-L-glutamate 5-O-methyl ester + S-adenosyl-L-homocysteine</text>
        <dbReference type="Rhea" id="RHEA:24452"/>
        <dbReference type="Rhea" id="RHEA-COMP:10208"/>
        <dbReference type="Rhea" id="RHEA-COMP:10311"/>
        <dbReference type="ChEBI" id="CHEBI:29973"/>
        <dbReference type="ChEBI" id="CHEBI:57856"/>
        <dbReference type="ChEBI" id="CHEBI:59789"/>
        <dbReference type="ChEBI" id="CHEBI:82795"/>
        <dbReference type="EC" id="2.1.1.80"/>
    </reaction>
</comment>
<organism evidence="7 8">
    <name type="scientific">Candidatus Nitrospira kreftii</name>
    <dbReference type="NCBI Taxonomy" id="2652173"/>
    <lineage>
        <taxon>Bacteria</taxon>
        <taxon>Pseudomonadati</taxon>
        <taxon>Nitrospirota</taxon>
        <taxon>Nitrospiria</taxon>
        <taxon>Nitrospirales</taxon>
        <taxon>Nitrospiraceae</taxon>
        <taxon>Nitrospira</taxon>
    </lineage>
</organism>
<dbReference type="Gene3D" id="1.10.155.10">
    <property type="entry name" value="Chemotaxis receptor methyltransferase CheR, N-terminal domain"/>
    <property type="match status" value="1"/>
</dbReference>
<dbReference type="SUPFAM" id="SSF47757">
    <property type="entry name" value="Chemotaxis receptor methyltransferase CheR, N-terminal domain"/>
    <property type="match status" value="1"/>
</dbReference>
<dbReference type="EMBL" id="CP047423">
    <property type="protein sequence ID" value="QPD04818.1"/>
    <property type="molecule type" value="Genomic_DNA"/>
</dbReference>
<evidence type="ECO:0000256" key="3">
    <source>
        <dbReference type="ARBA" id="ARBA00022603"/>
    </source>
</evidence>
<evidence type="ECO:0000256" key="5">
    <source>
        <dbReference type="ARBA" id="ARBA00022691"/>
    </source>
</evidence>
<dbReference type="GO" id="GO:0008983">
    <property type="term" value="F:protein-glutamate O-methyltransferase activity"/>
    <property type="evidence" value="ECO:0007669"/>
    <property type="project" value="UniProtKB-EC"/>
</dbReference>
<evidence type="ECO:0000313" key="8">
    <source>
        <dbReference type="Proteomes" id="UP000593737"/>
    </source>
</evidence>
<dbReference type="InterPro" id="IPR000780">
    <property type="entry name" value="CheR_MeTrfase"/>
</dbReference>
<protein>
    <recommendedName>
        <fullName evidence="2">protein-glutamate O-methyltransferase</fullName>
        <ecNumber evidence="2">2.1.1.80</ecNumber>
    </recommendedName>
</protein>
<dbReference type="SMART" id="SM00138">
    <property type="entry name" value="MeTrc"/>
    <property type="match status" value="1"/>
</dbReference>
<gene>
    <name evidence="7" type="ORF">Nkreftii_002592</name>
</gene>
<dbReference type="InterPro" id="IPR036804">
    <property type="entry name" value="CheR_N_sf"/>
</dbReference>
<dbReference type="PIRSF" id="PIRSF000410">
    <property type="entry name" value="CheR"/>
    <property type="match status" value="1"/>
</dbReference>
<dbReference type="InterPro" id="IPR026024">
    <property type="entry name" value="Chemotaxis_MeTrfase_CheR"/>
</dbReference>
<dbReference type="SUPFAM" id="SSF53335">
    <property type="entry name" value="S-adenosyl-L-methionine-dependent methyltransferases"/>
    <property type="match status" value="1"/>
</dbReference>
<keyword evidence="4 7" id="KW-0808">Transferase</keyword>
<proteinExistence type="predicted"/>
<dbReference type="PRINTS" id="PR00996">
    <property type="entry name" value="CHERMTFRASE"/>
</dbReference>
<dbReference type="PANTHER" id="PTHR24422:SF26">
    <property type="entry name" value="CHEMOTAXIS PROTEIN METHYLTRANSFERASE"/>
    <property type="match status" value="1"/>
</dbReference>
<dbReference type="Proteomes" id="UP000593737">
    <property type="component" value="Chromosome"/>
</dbReference>
<name>A0A7S8J007_9BACT</name>
<evidence type="ECO:0000256" key="2">
    <source>
        <dbReference type="ARBA" id="ARBA00012534"/>
    </source>
</evidence>
<evidence type="ECO:0000256" key="1">
    <source>
        <dbReference type="ARBA" id="ARBA00001541"/>
    </source>
</evidence>
<dbReference type="InterPro" id="IPR022642">
    <property type="entry name" value="CheR_C"/>
</dbReference>
<dbReference type="InterPro" id="IPR022641">
    <property type="entry name" value="CheR_N"/>
</dbReference>
<dbReference type="AlphaFoldDB" id="A0A7S8J007"/>
<evidence type="ECO:0000313" key="7">
    <source>
        <dbReference type="EMBL" id="QPD04818.1"/>
    </source>
</evidence>
<sequence>MDYGITSDEFLRFRKLIYDESGISLGDQKQTLLASRLSKRLRDLGLATFAEYYDRVTTDSSKEEFTRMLDLISTNKTDFFREPKHFDFLRERILPELAQQKRIRIWSSACSTGEEPYTIAMTLQDGVSDPGEWDFKILATDLSTRVLAKAAEGVYDAERVREVSPEIVRRHFLRGRGTSECLLKVKPHLTTMIRFRRLNLMDDQYPIKSPLDLIFCRNVMIYFDRPTQEKLVNKFYRYLKPGGHLFIGHSESLQWVTHPFKTVAPTIYWKET</sequence>
<evidence type="ECO:0000256" key="4">
    <source>
        <dbReference type="ARBA" id="ARBA00022679"/>
    </source>
</evidence>
<dbReference type="Pfam" id="PF01739">
    <property type="entry name" value="CheR"/>
    <property type="match status" value="1"/>
</dbReference>
<dbReference type="EC" id="2.1.1.80" evidence="2"/>
<dbReference type="GO" id="GO:0032259">
    <property type="term" value="P:methylation"/>
    <property type="evidence" value="ECO:0007669"/>
    <property type="project" value="UniProtKB-KW"/>
</dbReference>
<dbReference type="Pfam" id="PF03705">
    <property type="entry name" value="CheR_N"/>
    <property type="match status" value="1"/>
</dbReference>
<dbReference type="PROSITE" id="PS50123">
    <property type="entry name" value="CHER"/>
    <property type="match status" value="1"/>
</dbReference>
<accession>A0A7S8J007</accession>
<dbReference type="InterPro" id="IPR029063">
    <property type="entry name" value="SAM-dependent_MTases_sf"/>
</dbReference>
<keyword evidence="3 7" id="KW-0489">Methyltransferase</keyword>
<dbReference type="KEGG" id="nkf:Nkreftii_002592"/>
<evidence type="ECO:0000259" key="6">
    <source>
        <dbReference type="PROSITE" id="PS50123"/>
    </source>
</evidence>
<reference evidence="7 8" key="1">
    <citation type="journal article" date="2020" name="ISME J.">
        <title>Enrichment and physiological characterization of a novel comammox Nitrospira indicates ammonium inhibition of complete nitrification.</title>
        <authorList>
            <person name="Sakoula D."/>
            <person name="Koch H."/>
            <person name="Frank J."/>
            <person name="Jetten M.S.M."/>
            <person name="van Kessel M.A.H.J."/>
            <person name="Lucker S."/>
        </authorList>
    </citation>
    <scope>NUCLEOTIDE SEQUENCE [LARGE SCALE GENOMIC DNA]</scope>
    <source>
        <strain evidence="7">Comreactor17</strain>
    </source>
</reference>